<evidence type="ECO:0000313" key="1">
    <source>
        <dbReference type="EMBL" id="KAK7152848.1"/>
    </source>
</evidence>
<evidence type="ECO:0000313" key="2">
    <source>
        <dbReference type="Proteomes" id="UP001364617"/>
    </source>
</evidence>
<reference evidence="1 2" key="1">
    <citation type="submission" date="2024-02" db="EMBL/GenBank/DDBJ databases">
        <title>Chromosome-level genome assembly of the Eurasian Minnow (Phoxinus phoxinus).</title>
        <authorList>
            <person name="Oriowo T.O."/>
            <person name="Martin S."/>
            <person name="Stange M."/>
            <person name="Chrysostomakis Y."/>
            <person name="Brown T."/>
            <person name="Winkler S."/>
            <person name="Kukowka S."/>
            <person name="Myers E.W."/>
            <person name="Bohne A."/>
        </authorList>
    </citation>
    <scope>NUCLEOTIDE SEQUENCE [LARGE SCALE GENOMIC DNA]</scope>
    <source>
        <strain evidence="1">ZFMK-TIS-60720</strain>
        <tissue evidence="1">Whole Organism</tissue>
    </source>
</reference>
<protein>
    <submittedName>
        <fullName evidence="1">Uncharacterized protein</fullName>
    </submittedName>
</protein>
<organism evidence="1 2">
    <name type="scientific">Phoxinus phoxinus</name>
    <name type="common">Eurasian minnow</name>
    <dbReference type="NCBI Taxonomy" id="58324"/>
    <lineage>
        <taxon>Eukaryota</taxon>
        <taxon>Metazoa</taxon>
        <taxon>Chordata</taxon>
        <taxon>Craniata</taxon>
        <taxon>Vertebrata</taxon>
        <taxon>Euteleostomi</taxon>
        <taxon>Actinopterygii</taxon>
        <taxon>Neopterygii</taxon>
        <taxon>Teleostei</taxon>
        <taxon>Ostariophysi</taxon>
        <taxon>Cypriniformes</taxon>
        <taxon>Leuciscidae</taxon>
        <taxon>Phoxininae</taxon>
        <taxon>Phoxinus</taxon>
    </lineage>
</organism>
<proteinExistence type="predicted"/>
<comment type="caution">
    <text evidence="1">The sequence shown here is derived from an EMBL/GenBank/DDBJ whole genome shotgun (WGS) entry which is preliminary data.</text>
</comment>
<dbReference type="EMBL" id="JAYKXH010000011">
    <property type="protein sequence ID" value="KAK7152848.1"/>
    <property type="molecule type" value="Genomic_DNA"/>
</dbReference>
<gene>
    <name evidence="1" type="ORF">R3I93_010928</name>
</gene>
<dbReference type="AlphaFoldDB" id="A0AAN9H4T4"/>
<name>A0AAN9H4T4_9TELE</name>
<sequence>MLRKLETSARFRCAGEKDASARSKRHQLSSRLRDAIYVMDVNKRKQGDKKAVRSLVSPPSRCGLCPEAFKTKRRALLISRRYSAEKHVRLAWSTSLERFSTPLSARKSNILHLSQLCQVKSA</sequence>
<keyword evidence="2" id="KW-1185">Reference proteome</keyword>
<accession>A0AAN9H4T4</accession>
<dbReference type="Proteomes" id="UP001364617">
    <property type="component" value="Unassembled WGS sequence"/>
</dbReference>